<gene>
    <name evidence="6" type="ORF">DICPUDRAFT_159502</name>
</gene>
<dbReference type="SMART" id="SM00181">
    <property type="entry name" value="EGF"/>
    <property type="match status" value="3"/>
</dbReference>
<protein>
    <recommendedName>
        <fullName evidence="5">EGF-like domain-containing protein</fullName>
    </recommendedName>
</protein>
<feature type="signal peptide" evidence="4">
    <location>
        <begin position="1"/>
        <end position="26"/>
    </location>
</feature>
<dbReference type="CDD" id="cd00054">
    <property type="entry name" value="EGF_CA"/>
    <property type="match status" value="1"/>
</dbReference>
<dbReference type="InterPro" id="IPR001881">
    <property type="entry name" value="EGF-like_Ca-bd_dom"/>
</dbReference>
<keyword evidence="7" id="KW-1185">Reference proteome</keyword>
<dbReference type="SMART" id="SM00179">
    <property type="entry name" value="EGF_CA"/>
    <property type="match status" value="1"/>
</dbReference>
<keyword evidence="3" id="KW-0812">Transmembrane</keyword>
<dbReference type="Gene3D" id="2.10.25.10">
    <property type="entry name" value="Laminin"/>
    <property type="match status" value="2"/>
</dbReference>
<dbReference type="PROSITE" id="PS00010">
    <property type="entry name" value="ASX_HYDROXYL"/>
    <property type="match status" value="1"/>
</dbReference>
<feature type="domain" description="EGF-like" evidence="5">
    <location>
        <begin position="262"/>
        <end position="303"/>
    </location>
</feature>
<dbReference type="KEGG" id="dpp:DICPUDRAFT_159502"/>
<keyword evidence="2" id="KW-0245">EGF-like domain</keyword>
<dbReference type="PANTHER" id="PTHR31378:SF46">
    <property type="entry name" value="EGF-LIKE DOMAIN-CONTAINING PROTEIN"/>
    <property type="match status" value="1"/>
</dbReference>
<dbReference type="InterPro" id="IPR000742">
    <property type="entry name" value="EGF"/>
</dbReference>
<dbReference type="InterPro" id="IPR000152">
    <property type="entry name" value="EGF-type_Asp/Asn_hydroxyl_site"/>
</dbReference>
<dbReference type="GeneID" id="10506800"/>
<keyword evidence="3" id="KW-0472">Membrane</keyword>
<evidence type="ECO:0000313" key="6">
    <source>
        <dbReference type="EMBL" id="EGC28978.1"/>
    </source>
</evidence>
<evidence type="ECO:0000256" key="4">
    <source>
        <dbReference type="SAM" id="SignalP"/>
    </source>
</evidence>
<dbReference type="eggNOG" id="KOG1225">
    <property type="taxonomic scope" value="Eukaryota"/>
</dbReference>
<dbReference type="FunCoup" id="F1A4A3">
    <property type="interactions" value="5"/>
</dbReference>
<name>F1A4A3_DICPU</name>
<dbReference type="VEuPathDB" id="AmoebaDB:DICPUDRAFT_159502"/>
<dbReference type="STRING" id="5786.F1A4A3"/>
<dbReference type="Proteomes" id="UP000001064">
    <property type="component" value="Unassembled WGS sequence"/>
</dbReference>
<dbReference type="PROSITE" id="PS01187">
    <property type="entry name" value="EGF_CA"/>
    <property type="match status" value="1"/>
</dbReference>
<evidence type="ECO:0000256" key="1">
    <source>
        <dbReference type="ARBA" id="ARBA00023157"/>
    </source>
</evidence>
<reference evidence="7" key="1">
    <citation type="journal article" date="2011" name="Genome Biol.">
        <title>Comparative genomics of the social amoebae Dictyostelium discoideum and Dictyostelium purpureum.</title>
        <authorList>
            <consortium name="US DOE Joint Genome Institute (JGI-PGF)"/>
            <person name="Sucgang R."/>
            <person name="Kuo A."/>
            <person name="Tian X."/>
            <person name="Salerno W."/>
            <person name="Parikh A."/>
            <person name="Feasley C.L."/>
            <person name="Dalin E."/>
            <person name="Tu H."/>
            <person name="Huang E."/>
            <person name="Barry K."/>
            <person name="Lindquist E."/>
            <person name="Shapiro H."/>
            <person name="Bruce D."/>
            <person name="Schmutz J."/>
            <person name="Salamov A."/>
            <person name="Fey P."/>
            <person name="Gaudet P."/>
            <person name="Anjard C."/>
            <person name="Babu M.M."/>
            <person name="Basu S."/>
            <person name="Bushmanova Y."/>
            <person name="van der Wel H."/>
            <person name="Katoh-Kurasawa M."/>
            <person name="Dinh C."/>
            <person name="Coutinho P.M."/>
            <person name="Saito T."/>
            <person name="Elias M."/>
            <person name="Schaap P."/>
            <person name="Kay R.R."/>
            <person name="Henrissat B."/>
            <person name="Eichinger L."/>
            <person name="Rivero F."/>
            <person name="Putnam N.H."/>
            <person name="West C.M."/>
            <person name="Loomis W.F."/>
            <person name="Chisholm R.L."/>
            <person name="Shaulsky G."/>
            <person name="Strassmann J.E."/>
            <person name="Queller D.C."/>
            <person name="Kuspa A."/>
            <person name="Grigoriev I.V."/>
        </authorList>
    </citation>
    <scope>NUCLEOTIDE SEQUENCE [LARGE SCALE GENOMIC DNA]</scope>
    <source>
        <strain evidence="7">QSDP1</strain>
    </source>
</reference>
<sequence>MEILNSFNLSIFFILVNFILFSKSQCDIGFTKTDYGCNDNAQLTGLQAIMCYGAELGYIGSIFMRIDRSVQACPAAGNPPSPTAYSAFAQSSINKIIDNKITFTQCFSTEKNFNIYYIGEACLSSNDQFVKSFTMDLNGYFYIGSCTNNLSVFKSFKNVSDLGTIRSTECPKIYPGRSEIAYNIIYYGNVQCPNCNDHGFCSNETSYNCNCDKAYLYDEFCRVNFCDQPEYPCNEAKCNRETTECYCDYGYRLNPNTNECIDINECVEGVNGKYPCSINYLCVNQPGGYVCQCPYNSSLNNSSRPCQLECSNKCSGAHQGTCVNSACQCKEGYTGLDCSEINLSSGAKPVLNLTSPSVNNIFENETYESLVFIKEIVELDIYGNILNHYSLNSIKWNFKNITNQSQVEIYTYNAAIIGNDQFETNITVTIQWFKNQSTFIPFANQDLLINPYTLKFNVELSKYNFRNKLCSLQLVIGSAMVNKETTCTSYSVDQNGYDSDYFTLNTDEKSFSCKLLKRGIVDNEIIILSNSFKYLPSENNSTFTSLNLITNIPYYESSLIIDPDFSVLLNTKTDNNNNNNLGKICEKNSGLSKNQLIGIIVGSVCAFIIISVSLIIIIKKNVYSAKIGIKLREIF</sequence>
<dbReference type="OMA" id="RETTECY"/>
<feature type="transmembrane region" description="Helical" evidence="3">
    <location>
        <begin position="596"/>
        <end position="618"/>
    </location>
</feature>
<keyword evidence="3" id="KW-1133">Transmembrane helix</keyword>
<keyword evidence="1" id="KW-1015">Disulfide bond</keyword>
<feature type="chain" id="PRO_5003265602" description="EGF-like domain-containing protein" evidence="4">
    <location>
        <begin position="27"/>
        <end position="635"/>
    </location>
</feature>
<evidence type="ECO:0000256" key="2">
    <source>
        <dbReference type="PROSITE-ProRule" id="PRU00076"/>
    </source>
</evidence>
<dbReference type="InterPro" id="IPR018097">
    <property type="entry name" value="EGF_Ca-bd_CS"/>
</dbReference>
<dbReference type="RefSeq" id="XP_003294498.1">
    <property type="nucleotide sequence ID" value="XM_003294450.1"/>
</dbReference>
<evidence type="ECO:0000313" key="7">
    <source>
        <dbReference type="Proteomes" id="UP000001064"/>
    </source>
</evidence>
<dbReference type="PANTHER" id="PTHR31378">
    <property type="entry name" value="EGF-LIKE DOMAIN-CONTAINING PROTEIN-RELATED-RELATED"/>
    <property type="match status" value="1"/>
</dbReference>
<evidence type="ECO:0000256" key="3">
    <source>
        <dbReference type="SAM" id="Phobius"/>
    </source>
</evidence>
<dbReference type="EMBL" id="GL871507">
    <property type="protein sequence ID" value="EGC28978.1"/>
    <property type="molecule type" value="Genomic_DNA"/>
</dbReference>
<dbReference type="SUPFAM" id="SSF57196">
    <property type="entry name" value="EGF/Laminin"/>
    <property type="match status" value="1"/>
</dbReference>
<accession>F1A4A3</accession>
<dbReference type="OrthoDB" id="10022113at2759"/>
<dbReference type="PROSITE" id="PS50026">
    <property type="entry name" value="EGF_3"/>
    <property type="match status" value="1"/>
</dbReference>
<comment type="caution">
    <text evidence="2">Lacks conserved residue(s) required for the propagation of feature annotation.</text>
</comment>
<dbReference type="AlphaFoldDB" id="F1A4A3"/>
<dbReference type="GO" id="GO:0005509">
    <property type="term" value="F:calcium ion binding"/>
    <property type="evidence" value="ECO:0007669"/>
    <property type="project" value="InterPro"/>
</dbReference>
<keyword evidence="4" id="KW-0732">Signal</keyword>
<proteinExistence type="predicted"/>
<evidence type="ECO:0000259" key="5">
    <source>
        <dbReference type="PROSITE" id="PS50026"/>
    </source>
</evidence>
<dbReference type="InParanoid" id="F1A4A3"/>
<organism evidence="6 7">
    <name type="scientific">Dictyostelium purpureum</name>
    <name type="common">Slime mold</name>
    <dbReference type="NCBI Taxonomy" id="5786"/>
    <lineage>
        <taxon>Eukaryota</taxon>
        <taxon>Amoebozoa</taxon>
        <taxon>Evosea</taxon>
        <taxon>Eumycetozoa</taxon>
        <taxon>Dictyostelia</taxon>
        <taxon>Dictyosteliales</taxon>
        <taxon>Dictyosteliaceae</taxon>
        <taxon>Dictyostelium</taxon>
    </lineage>
</organism>